<dbReference type="GO" id="GO:0006396">
    <property type="term" value="P:RNA processing"/>
    <property type="evidence" value="ECO:0007669"/>
    <property type="project" value="InterPro"/>
</dbReference>
<proteinExistence type="predicted"/>
<name>A0A0S4J5N4_BODSA</name>
<feature type="region of interest" description="Disordered" evidence="1">
    <location>
        <begin position="196"/>
        <end position="233"/>
    </location>
</feature>
<dbReference type="EMBL" id="CYKH01001384">
    <property type="protein sequence ID" value="CUG86747.1"/>
    <property type="molecule type" value="Genomic_DNA"/>
</dbReference>
<dbReference type="Gene3D" id="1.10.1520.10">
    <property type="entry name" value="Ribonuclease III domain"/>
    <property type="match status" value="1"/>
</dbReference>
<dbReference type="InterPro" id="IPR040545">
    <property type="entry name" value="DICER_HTH"/>
</dbReference>
<evidence type="ECO:0000313" key="4">
    <source>
        <dbReference type="Proteomes" id="UP000051952"/>
    </source>
</evidence>
<dbReference type="PROSITE" id="PS50142">
    <property type="entry name" value="RNASE_3_2"/>
    <property type="match status" value="1"/>
</dbReference>
<sequence length="489" mass="54094">MSQQSTKPSSTLVHAFITQISPFLETVLSHEQFAAFSSPQHITPLLQESFTVVDNLQFLGSKLLKSAASSFAYSSFPTADTEKLTAVVANLVSGESLAPFIARINTDKESNFHVLLGYCCRVLGVDVTANAILGEYFNAALEITKNALDIPQIICALRPGTHLQGLTRDQRIDLVRQELRARFVYVSEPQLVEALGDDDEVDGDDNSPSSFSRATSSAFGTGDEDTVSRLRTGREKGQSLQCYRVNVSRGTQEKQFVHFYSEPEAREYVLVIARQYIKDLREARKSGGGSNTEDDPDGEGGESTRNAPPKLTMDDVDPVQAQAFGLFVMHTCKRILRFESPYDDKLETMGRLSHCIEAGGWVPVTDVQTLLLEHLAVTSSNMEQPSIDFICRMLEEHDGLQRFDIGLCSLASSPFYGVRCARALYAHHGAVACATVPLYRSILDSFERPQSCPSSGWMLADSKQIKNFKTRGFRLFDNNLLMTIVSQEA</sequence>
<dbReference type="AlphaFoldDB" id="A0A0S4J5N4"/>
<keyword evidence="4" id="KW-1185">Reference proteome</keyword>
<dbReference type="Proteomes" id="UP000051952">
    <property type="component" value="Unassembled WGS sequence"/>
</dbReference>
<dbReference type="VEuPathDB" id="TriTrypDB:BSAL_94535"/>
<feature type="domain" description="RNase III" evidence="2">
    <location>
        <begin position="23"/>
        <end position="108"/>
    </location>
</feature>
<accession>A0A0S4J5N4</accession>
<evidence type="ECO:0000259" key="2">
    <source>
        <dbReference type="PROSITE" id="PS50142"/>
    </source>
</evidence>
<evidence type="ECO:0000313" key="3">
    <source>
        <dbReference type="EMBL" id="CUG86747.1"/>
    </source>
</evidence>
<dbReference type="InterPro" id="IPR036389">
    <property type="entry name" value="RNase_III_sf"/>
</dbReference>
<feature type="compositionally biased region" description="Low complexity" evidence="1">
    <location>
        <begin position="207"/>
        <end position="219"/>
    </location>
</feature>
<feature type="compositionally biased region" description="Acidic residues" evidence="1">
    <location>
        <begin position="196"/>
        <end position="205"/>
    </location>
</feature>
<evidence type="ECO:0000256" key="1">
    <source>
        <dbReference type="SAM" id="MobiDB-lite"/>
    </source>
</evidence>
<dbReference type="InterPro" id="IPR000999">
    <property type="entry name" value="RNase_III_dom"/>
</dbReference>
<dbReference type="GO" id="GO:0004525">
    <property type="term" value="F:ribonuclease III activity"/>
    <property type="evidence" value="ECO:0007669"/>
    <property type="project" value="InterPro"/>
</dbReference>
<gene>
    <name evidence="3" type="ORF">BSAL_94535</name>
</gene>
<feature type="non-terminal residue" evidence="3">
    <location>
        <position position="489"/>
    </location>
</feature>
<organism evidence="3 4">
    <name type="scientific">Bodo saltans</name>
    <name type="common">Flagellated protozoan</name>
    <dbReference type="NCBI Taxonomy" id="75058"/>
    <lineage>
        <taxon>Eukaryota</taxon>
        <taxon>Discoba</taxon>
        <taxon>Euglenozoa</taxon>
        <taxon>Kinetoplastea</taxon>
        <taxon>Metakinetoplastina</taxon>
        <taxon>Eubodonida</taxon>
        <taxon>Bodonidae</taxon>
        <taxon>Bodo</taxon>
    </lineage>
</organism>
<protein>
    <submittedName>
        <fullName evidence="3">Ribonuclease-like, putative</fullName>
    </submittedName>
</protein>
<dbReference type="SUPFAM" id="SSF69065">
    <property type="entry name" value="RNase III domain-like"/>
    <property type="match status" value="1"/>
</dbReference>
<reference evidence="4" key="1">
    <citation type="submission" date="2015-09" db="EMBL/GenBank/DDBJ databases">
        <authorList>
            <consortium name="Pathogen Informatics"/>
        </authorList>
    </citation>
    <scope>NUCLEOTIDE SEQUENCE [LARGE SCALE GENOMIC DNA]</scope>
    <source>
        <strain evidence="4">Lake Konstanz</strain>
    </source>
</reference>
<dbReference type="Pfam" id="PF18177">
    <property type="entry name" value="La_HTH_kDCL"/>
    <property type="match status" value="1"/>
</dbReference>
<feature type="region of interest" description="Disordered" evidence="1">
    <location>
        <begin position="283"/>
        <end position="313"/>
    </location>
</feature>